<dbReference type="InterPro" id="IPR003593">
    <property type="entry name" value="AAA+_ATPase"/>
</dbReference>
<dbReference type="Pfam" id="PF07717">
    <property type="entry name" value="OB_NTP_bind"/>
    <property type="match status" value="1"/>
</dbReference>
<dbReference type="SMART" id="SM00487">
    <property type="entry name" value="DEXDc"/>
    <property type="match status" value="1"/>
</dbReference>
<dbReference type="GO" id="GO:0003724">
    <property type="term" value="F:RNA helicase activity"/>
    <property type="evidence" value="ECO:0007669"/>
    <property type="project" value="UniProtKB-EC"/>
</dbReference>
<dbReference type="PANTHER" id="PTHR18934">
    <property type="entry name" value="ATP-DEPENDENT RNA HELICASE"/>
    <property type="match status" value="1"/>
</dbReference>
<dbReference type="GO" id="GO:0016887">
    <property type="term" value="F:ATP hydrolysis activity"/>
    <property type="evidence" value="ECO:0007669"/>
    <property type="project" value="InterPro"/>
</dbReference>
<evidence type="ECO:0000256" key="4">
    <source>
        <dbReference type="ARBA" id="ARBA00022801"/>
    </source>
</evidence>
<name>A0A383V4A3_TETOB</name>
<dbReference type="GO" id="GO:0005524">
    <property type="term" value="F:ATP binding"/>
    <property type="evidence" value="ECO:0007669"/>
    <property type="project" value="UniProtKB-KW"/>
</dbReference>
<feature type="compositionally biased region" description="Low complexity" evidence="8">
    <location>
        <begin position="194"/>
        <end position="206"/>
    </location>
</feature>
<dbReference type="STRING" id="3088.A0A383V4A3"/>
<dbReference type="Proteomes" id="UP000256970">
    <property type="component" value="Unassembled WGS sequence"/>
</dbReference>
<protein>
    <recommendedName>
        <fullName evidence="2">RNA helicase</fullName>
        <ecNumber evidence="2">3.6.4.13</ecNumber>
    </recommendedName>
</protein>
<evidence type="ECO:0000259" key="9">
    <source>
        <dbReference type="PROSITE" id="PS51192"/>
    </source>
</evidence>
<feature type="compositionally biased region" description="Low complexity" evidence="8">
    <location>
        <begin position="218"/>
        <end position="237"/>
    </location>
</feature>
<dbReference type="SUPFAM" id="SSF52540">
    <property type="entry name" value="P-loop containing nucleoside triphosphate hydrolases"/>
    <property type="match status" value="1"/>
</dbReference>
<evidence type="ECO:0000256" key="5">
    <source>
        <dbReference type="ARBA" id="ARBA00022806"/>
    </source>
</evidence>
<gene>
    <name evidence="11" type="ORF">BQ4739_LOCUS511</name>
</gene>
<evidence type="ECO:0000256" key="7">
    <source>
        <dbReference type="ARBA" id="ARBA00047984"/>
    </source>
</evidence>
<dbReference type="SMART" id="SM00490">
    <property type="entry name" value="HELICc"/>
    <property type="match status" value="1"/>
</dbReference>
<dbReference type="InterPro" id="IPR007502">
    <property type="entry name" value="Helicase-assoc_dom"/>
</dbReference>
<dbReference type="InterPro" id="IPR049945">
    <property type="entry name" value="AAA_22"/>
</dbReference>
<evidence type="ECO:0000256" key="3">
    <source>
        <dbReference type="ARBA" id="ARBA00022741"/>
    </source>
</evidence>
<dbReference type="SMART" id="SM00382">
    <property type="entry name" value="AAA"/>
    <property type="match status" value="1"/>
</dbReference>
<dbReference type="Gene3D" id="3.40.50.300">
    <property type="entry name" value="P-loop containing nucleotide triphosphate hydrolases"/>
    <property type="match status" value="2"/>
</dbReference>
<dbReference type="InterPro" id="IPR014001">
    <property type="entry name" value="Helicase_ATP-bd"/>
</dbReference>
<comment type="similarity">
    <text evidence="1">Belongs to the DEAD box helicase family. DEAH subfamily.</text>
</comment>
<keyword evidence="3" id="KW-0547">Nucleotide-binding</keyword>
<dbReference type="GO" id="GO:0045943">
    <property type="term" value="P:positive regulation of transcription by RNA polymerase I"/>
    <property type="evidence" value="ECO:0007669"/>
    <property type="project" value="TreeGrafter"/>
</dbReference>
<dbReference type="FunFam" id="3.40.50.300:FF:000145">
    <property type="entry name" value="probable ATP-dependent RNA helicase DHX40"/>
    <property type="match status" value="1"/>
</dbReference>
<dbReference type="Pfam" id="PF00271">
    <property type="entry name" value="Helicase_C"/>
    <property type="match status" value="1"/>
</dbReference>
<dbReference type="PROSITE" id="PS51192">
    <property type="entry name" value="HELICASE_ATP_BIND_1"/>
    <property type="match status" value="1"/>
</dbReference>
<dbReference type="Pfam" id="PF21010">
    <property type="entry name" value="HA2_C"/>
    <property type="match status" value="1"/>
</dbReference>
<dbReference type="InterPro" id="IPR027417">
    <property type="entry name" value="P-loop_NTPase"/>
</dbReference>
<dbReference type="PANTHER" id="PTHR18934:SF118">
    <property type="entry name" value="ATP-DEPENDENT RNA HELICASE DHX33"/>
    <property type="match status" value="1"/>
</dbReference>
<accession>A0A383V4A3</accession>
<evidence type="ECO:0000256" key="2">
    <source>
        <dbReference type="ARBA" id="ARBA00012552"/>
    </source>
</evidence>
<evidence type="ECO:0000313" key="12">
    <source>
        <dbReference type="Proteomes" id="UP000256970"/>
    </source>
</evidence>
<reference evidence="11 12" key="1">
    <citation type="submission" date="2016-10" db="EMBL/GenBank/DDBJ databases">
        <authorList>
            <person name="Cai Z."/>
        </authorList>
    </citation>
    <scope>NUCLEOTIDE SEQUENCE [LARGE SCALE GENOMIC DNA]</scope>
</reference>
<keyword evidence="12" id="KW-1185">Reference proteome</keyword>
<dbReference type="InterPro" id="IPR048333">
    <property type="entry name" value="HA2_WH"/>
</dbReference>
<feature type="region of interest" description="Disordered" evidence="8">
    <location>
        <begin position="194"/>
        <end position="257"/>
    </location>
</feature>
<evidence type="ECO:0000256" key="6">
    <source>
        <dbReference type="ARBA" id="ARBA00022840"/>
    </source>
</evidence>
<dbReference type="EMBL" id="FNXT01000031">
    <property type="protein sequence ID" value="SZX59911.1"/>
    <property type="molecule type" value="Genomic_DNA"/>
</dbReference>
<dbReference type="SMART" id="SM00847">
    <property type="entry name" value="HA2"/>
    <property type="match status" value="1"/>
</dbReference>
<feature type="compositionally biased region" description="Basic residues" evidence="8">
    <location>
        <begin position="9"/>
        <end position="21"/>
    </location>
</feature>
<dbReference type="GO" id="GO:0003725">
    <property type="term" value="F:double-stranded RNA binding"/>
    <property type="evidence" value="ECO:0007669"/>
    <property type="project" value="TreeGrafter"/>
</dbReference>
<dbReference type="GO" id="GO:0005730">
    <property type="term" value="C:nucleolus"/>
    <property type="evidence" value="ECO:0007669"/>
    <property type="project" value="UniProtKB-ARBA"/>
</dbReference>
<keyword evidence="6" id="KW-0067">ATP-binding</keyword>
<dbReference type="EC" id="3.6.4.13" evidence="2"/>
<evidence type="ECO:0000256" key="1">
    <source>
        <dbReference type="ARBA" id="ARBA00008792"/>
    </source>
</evidence>
<evidence type="ECO:0000313" key="11">
    <source>
        <dbReference type="EMBL" id="SZX59911.1"/>
    </source>
</evidence>
<organism evidence="11 12">
    <name type="scientific">Tetradesmus obliquus</name>
    <name type="common">Green alga</name>
    <name type="synonym">Acutodesmus obliquus</name>
    <dbReference type="NCBI Taxonomy" id="3088"/>
    <lineage>
        <taxon>Eukaryota</taxon>
        <taxon>Viridiplantae</taxon>
        <taxon>Chlorophyta</taxon>
        <taxon>core chlorophytes</taxon>
        <taxon>Chlorophyceae</taxon>
        <taxon>CS clade</taxon>
        <taxon>Sphaeropleales</taxon>
        <taxon>Scenedesmaceae</taxon>
        <taxon>Tetradesmus</taxon>
    </lineage>
</organism>
<evidence type="ECO:0000259" key="10">
    <source>
        <dbReference type="PROSITE" id="PS51194"/>
    </source>
</evidence>
<evidence type="ECO:0000256" key="8">
    <source>
        <dbReference type="SAM" id="MobiDB-lite"/>
    </source>
</evidence>
<sequence>MDGQEKPHSLKSHHKRAHGRNSRPQPGFDAADAAAKRQRLAVERQGMPIWAAREALVAEAQAHHTLIVVGETGSGKTTQIPQLLLEAGLAGQRGLIGCTQPRRVAAVTVARRVADEMGVQLGQQVGYSIRFDDATSAATRIKYMTDGMLLREALIDPLLSRYKVVIVDEAHERSVHTDVLLGLLKQVQRRRHQAWQQQQQQQQPQQHTNSSKDHTQHDYQQQSRQQQEGQPQQQQQQLANGHSHHHKSSSSSSSSRHIGPLRLLVMSATLDAGAFSDYFGGARAVWVRGRTHPVTIMNTAQPEENYLDAALCATLQVHVDEPAGDILVFLTGQEEIDSLARLLQERAAALPEGGYGGLGLEVLPIYAALPPEQQVKVFEPAPAGMRKAILATNIAETSITIPGVRYVVDTGFVKARGYSAKLGADSLQVVPVSQAQARQRSGRAGREAPGKAFRLYTEDAFAALPATTPPEITRVNLGSVVLQLKALGVEDVAGFDFMQPPPRAAIVRSLELLFALGALDGKGQLTPDTGAALARLPVDPMYGKVLLAGAASGCAVEAMQLVAMVSSENVFHNPRGKQDAVNSTRAKFLHPEGDQLTLLGVMAAFLQVERRRRPEWASDNFINIRALRKAQDIYAQLKGHLSSLGLPIQSCGSDCVPVQRALVAGLFPHAAKRQPDGTYRVIATGQIVHLHPSSVLRGKAPECVVFSELVRTTRQYAREVTRIQARWLPELAPAFFAAKAGAGVAAEAGGGAQS</sequence>
<comment type="catalytic activity">
    <reaction evidence="7">
        <text>ATP + H2O = ADP + phosphate + H(+)</text>
        <dbReference type="Rhea" id="RHEA:13065"/>
        <dbReference type="ChEBI" id="CHEBI:15377"/>
        <dbReference type="ChEBI" id="CHEBI:15378"/>
        <dbReference type="ChEBI" id="CHEBI:30616"/>
        <dbReference type="ChEBI" id="CHEBI:43474"/>
        <dbReference type="ChEBI" id="CHEBI:456216"/>
        <dbReference type="EC" id="3.6.4.13"/>
    </reaction>
</comment>
<dbReference type="FunFam" id="3.40.50.300:FF:000578">
    <property type="entry name" value="probable ATP-dependent RNA helicase DHX35"/>
    <property type="match status" value="1"/>
</dbReference>
<dbReference type="PROSITE" id="PS51194">
    <property type="entry name" value="HELICASE_CTER"/>
    <property type="match status" value="1"/>
</dbReference>
<dbReference type="InterPro" id="IPR001650">
    <property type="entry name" value="Helicase_C-like"/>
</dbReference>
<keyword evidence="4" id="KW-0378">Hydrolase</keyword>
<dbReference type="Pfam" id="PF13401">
    <property type="entry name" value="AAA_22"/>
    <property type="match status" value="1"/>
</dbReference>
<feature type="region of interest" description="Disordered" evidence="8">
    <location>
        <begin position="1"/>
        <end position="36"/>
    </location>
</feature>
<dbReference type="AlphaFoldDB" id="A0A383V4A3"/>
<proteinExistence type="inferred from homology"/>
<feature type="domain" description="Helicase ATP-binding" evidence="9">
    <location>
        <begin position="57"/>
        <end position="288"/>
    </location>
</feature>
<feature type="domain" description="Helicase C-terminal" evidence="10">
    <location>
        <begin position="314"/>
        <end position="488"/>
    </location>
</feature>
<dbReference type="Gene3D" id="1.20.120.1080">
    <property type="match status" value="1"/>
</dbReference>
<dbReference type="CDD" id="cd18791">
    <property type="entry name" value="SF2_C_RHA"/>
    <property type="match status" value="1"/>
</dbReference>
<dbReference type="InterPro" id="IPR011709">
    <property type="entry name" value="DEAD-box_helicase_OB_fold"/>
</dbReference>
<keyword evidence="5" id="KW-0347">Helicase</keyword>
<dbReference type="Pfam" id="PF04408">
    <property type="entry name" value="WHD_HA2"/>
    <property type="match status" value="1"/>
</dbReference>